<evidence type="ECO:0000256" key="9">
    <source>
        <dbReference type="PROSITE-ProRule" id="PRU00124"/>
    </source>
</evidence>
<keyword evidence="3" id="KW-0677">Repeat</keyword>
<dbReference type="SUPFAM" id="SSF57424">
    <property type="entry name" value="LDL receptor-like module"/>
    <property type="match status" value="2"/>
</dbReference>
<dbReference type="InterPro" id="IPR036055">
    <property type="entry name" value="LDL_receptor-like_sf"/>
</dbReference>
<dbReference type="GO" id="GO:0005041">
    <property type="term" value="F:low-density lipoprotein particle receptor activity"/>
    <property type="evidence" value="ECO:0007669"/>
    <property type="project" value="TreeGrafter"/>
</dbReference>
<evidence type="ECO:0000256" key="8">
    <source>
        <dbReference type="ARBA" id="ARBA00023180"/>
    </source>
</evidence>
<dbReference type="PROSITE" id="PS01209">
    <property type="entry name" value="LDLRA_1"/>
    <property type="match status" value="1"/>
</dbReference>
<dbReference type="GO" id="GO:0043235">
    <property type="term" value="C:receptor complex"/>
    <property type="evidence" value="ECO:0007669"/>
    <property type="project" value="TreeGrafter"/>
</dbReference>
<proteinExistence type="predicted"/>
<keyword evidence="8" id="KW-0325">Glycoprotein</keyword>
<dbReference type="EMBL" id="LSYS01004331">
    <property type="protein sequence ID" value="OPJ79725.1"/>
    <property type="molecule type" value="Genomic_DNA"/>
</dbReference>
<dbReference type="FunFam" id="4.10.400.10:FF:000015">
    <property type="entry name" value="Low-density lipoprotein receptor-related protein 1"/>
    <property type="match status" value="1"/>
</dbReference>
<dbReference type="InterPro" id="IPR051221">
    <property type="entry name" value="LDLR-related"/>
</dbReference>
<feature type="signal peptide" evidence="10">
    <location>
        <begin position="1"/>
        <end position="20"/>
    </location>
</feature>
<evidence type="ECO:0000256" key="2">
    <source>
        <dbReference type="ARBA" id="ARBA00022692"/>
    </source>
</evidence>
<evidence type="ECO:0000256" key="7">
    <source>
        <dbReference type="ARBA" id="ARBA00023170"/>
    </source>
</evidence>
<dbReference type="InterPro" id="IPR002172">
    <property type="entry name" value="LDrepeatLR_classA_rpt"/>
</dbReference>
<dbReference type="OrthoDB" id="9990982at2759"/>
<dbReference type="Gene3D" id="4.10.400.10">
    <property type="entry name" value="Low-density Lipoprotein Receptor"/>
    <property type="match status" value="2"/>
</dbReference>
<dbReference type="PRINTS" id="PR00261">
    <property type="entry name" value="LDLRECEPTOR"/>
</dbReference>
<evidence type="ECO:0000256" key="1">
    <source>
        <dbReference type="ARBA" id="ARBA00004167"/>
    </source>
</evidence>
<organism evidence="11 12">
    <name type="scientific">Patagioenas fasciata monilis</name>
    <dbReference type="NCBI Taxonomy" id="372326"/>
    <lineage>
        <taxon>Eukaryota</taxon>
        <taxon>Metazoa</taxon>
        <taxon>Chordata</taxon>
        <taxon>Craniata</taxon>
        <taxon>Vertebrata</taxon>
        <taxon>Euteleostomi</taxon>
        <taxon>Archelosauria</taxon>
        <taxon>Archosauria</taxon>
        <taxon>Dinosauria</taxon>
        <taxon>Saurischia</taxon>
        <taxon>Theropoda</taxon>
        <taxon>Coelurosauria</taxon>
        <taxon>Aves</taxon>
        <taxon>Neognathae</taxon>
        <taxon>Neoaves</taxon>
        <taxon>Columbimorphae</taxon>
        <taxon>Columbiformes</taxon>
        <taxon>Columbidae</taxon>
        <taxon>Patagioenas</taxon>
    </lineage>
</organism>
<keyword evidence="10" id="KW-0732">Signal</keyword>
<sequence>MSALLLALATLWGLPPVAEALAAGARGEEHQLCDVGEFLCRDGVSCVSQRWLCDGEPDCPDDSDESLDTCPEEIDVKCAPNYVNCIGTNKCIHLSQLCNGVYDCSDGYDEGVHCRDFELKKPCTFILHTTNFHSLKLEKAKNHLKLKLRKFAIDIK</sequence>
<comment type="caution">
    <text evidence="11">The sequence shown here is derived from an EMBL/GenBank/DDBJ whole genome shotgun (WGS) entry which is preliminary data.</text>
</comment>
<dbReference type="PANTHER" id="PTHR22722:SF5">
    <property type="entry name" value="LOW-DENSITY LIPOPROTEIN RECEPTOR-RELATED PROTEIN 1B"/>
    <property type="match status" value="1"/>
</dbReference>
<evidence type="ECO:0000313" key="11">
    <source>
        <dbReference type="EMBL" id="OPJ79725.1"/>
    </source>
</evidence>
<evidence type="ECO:0000256" key="4">
    <source>
        <dbReference type="ARBA" id="ARBA00022989"/>
    </source>
</evidence>
<gene>
    <name evidence="11" type="ORF">AV530_002213</name>
</gene>
<keyword evidence="2" id="KW-0812">Transmembrane</keyword>
<name>A0A1V4K5T3_PATFA</name>
<accession>A0A1V4K5T3</accession>
<dbReference type="PANTHER" id="PTHR22722">
    <property type="entry name" value="LOW-DENSITY LIPOPROTEIN RECEPTOR-RELATED PROTEIN 2-RELATED"/>
    <property type="match status" value="1"/>
</dbReference>
<evidence type="ECO:0000256" key="6">
    <source>
        <dbReference type="ARBA" id="ARBA00023157"/>
    </source>
</evidence>
<evidence type="ECO:0000256" key="5">
    <source>
        <dbReference type="ARBA" id="ARBA00023136"/>
    </source>
</evidence>
<comment type="caution">
    <text evidence="9">Lacks conserved residue(s) required for the propagation of feature annotation.</text>
</comment>
<keyword evidence="5" id="KW-0472">Membrane</keyword>
<evidence type="ECO:0000256" key="10">
    <source>
        <dbReference type="SAM" id="SignalP"/>
    </source>
</evidence>
<feature type="chain" id="PRO_5012528150" evidence="10">
    <location>
        <begin position="21"/>
        <end position="156"/>
    </location>
</feature>
<keyword evidence="12" id="KW-1185">Reference proteome</keyword>
<protein>
    <submittedName>
        <fullName evidence="11">Uncharacterized protein</fullName>
    </submittedName>
</protein>
<dbReference type="GO" id="GO:0005886">
    <property type="term" value="C:plasma membrane"/>
    <property type="evidence" value="ECO:0007669"/>
    <property type="project" value="TreeGrafter"/>
</dbReference>
<dbReference type="PROSITE" id="PS50068">
    <property type="entry name" value="LDLRA_2"/>
    <property type="match status" value="2"/>
</dbReference>
<evidence type="ECO:0000313" key="12">
    <source>
        <dbReference type="Proteomes" id="UP000190648"/>
    </source>
</evidence>
<dbReference type="CDD" id="cd00112">
    <property type="entry name" value="LDLa"/>
    <property type="match status" value="2"/>
</dbReference>
<dbReference type="AlphaFoldDB" id="A0A1V4K5T3"/>
<keyword evidence="6" id="KW-1015">Disulfide bond</keyword>
<dbReference type="SMART" id="SM00192">
    <property type="entry name" value="LDLa"/>
    <property type="match status" value="2"/>
</dbReference>
<evidence type="ECO:0000256" key="3">
    <source>
        <dbReference type="ARBA" id="ARBA00022737"/>
    </source>
</evidence>
<dbReference type="InterPro" id="IPR023415">
    <property type="entry name" value="LDLR_class-A_CS"/>
</dbReference>
<dbReference type="Proteomes" id="UP000190648">
    <property type="component" value="Unassembled WGS sequence"/>
</dbReference>
<reference evidence="11 12" key="1">
    <citation type="submission" date="2016-02" db="EMBL/GenBank/DDBJ databases">
        <title>Band-tailed pigeon sequencing and assembly.</title>
        <authorList>
            <person name="Soares A.E."/>
            <person name="Novak B.J."/>
            <person name="Rice E.S."/>
            <person name="O'Connell B."/>
            <person name="Chang D."/>
            <person name="Weber S."/>
            <person name="Shapiro B."/>
        </authorList>
    </citation>
    <scope>NUCLEOTIDE SEQUENCE [LARGE SCALE GENOMIC DNA]</scope>
    <source>
        <strain evidence="11">BTP2013</strain>
        <tissue evidence="11">Blood</tissue>
    </source>
</reference>
<dbReference type="STRING" id="372326.A0A1V4K5T3"/>
<keyword evidence="4" id="KW-1133">Transmembrane helix</keyword>
<comment type="subcellular location">
    <subcellularLocation>
        <location evidence="1">Membrane</location>
        <topology evidence="1">Single-pass membrane protein</topology>
    </subcellularLocation>
</comment>
<dbReference type="Pfam" id="PF00057">
    <property type="entry name" value="Ldl_recept_a"/>
    <property type="match status" value="2"/>
</dbReference>
<keyword evidence="7" id="KW-0675">Receptor</keyword>